<keyword evidence="2" id="KW-1185">Reference proteome</keyword>
<evidence type="ECO:0000313" key="2">
    <source>
        <dbReference type="Proteomes" id="UP001293254"/>
    </source>
</evidence>
<name>A0AAE1YN83_9LAMI</name>
<comment type="caution">
    <text evidence="1">The sequence shown here is derived from an EMBL/GenBank/DDBJ whole genome shotgun (WGS) entry which is preliminary data.</text>
</comment>
<gene>
    <name evidence="1" type="ORF">Salat_1116700</name>
</gene>
<reference evidence="1" key="2">
    <citation type="journal article" date="2024" name="Plant">
        <title>Genomic evolution and insights into agronomic trait innovations of Sesamum species.</title>
        <authorList>
            <person name="Miao H."/>
            <person name="Wang L."/>
            <person name="Qu L."/>
            <person name="Liu H."/>
            <person name="Sun Y."/>
            <person name="Le M."/>
            <person name="Wang Q."/>
            <person name="Wei S."/>
            <person name="Zheng Y."/>
            <person name="Lin W."/>
            <person name="Duan Y."/>
            <person name="Cao H."/>
            <person name="Xiong S."/>
            <person name="Wang X."/>
            <person name="Wei L."/>
            <person name="Li C."/>
            <person name="Ma Q."/>
            <person name="Ju M."/>
            <person name="Zhao R."/>
            <person name="Li G."/>
            <person name="Mu C."/>
            <person name="Tian Q."/>
            <person name="Mei H."/>
            <person name="Zhang T."/>
            <person name="Gao T."/>
            <person name="Zhang H."/>
        </authorList>
    </citation>
    <scope>NUCLEOTIDE SEQUENCE</scope>
    <source>
        <strain evidence="1">3651</strain>
    </source>
</reference>
<organism evidence="1 2">
    <name type="scientific">Sesamum alatum</name>
    <dbReference type="NCBI Taxonomy" id="300844"/>
    <lineage>
        <taxon>Eukaryota</taxon>
        <taxon>Viridiplantae</taxon>
        <taxon>Streptophyta</taxon>
        <taxon>Embryophyta</taxon>
        <taxon>Tracheophyta</taxon>
        <taxon>Spermatophyta</taxon>
        <taxon>Magnoliopsida</taxon>
        <taxon>eudicotyledons</taxon>
        <taxon>Gunneridae</taxon>
        <taxon>Pentapetalae</taxon>
        <taxon>asterids</taxon>
        <taxon>lamiids</taxon>
        <taxon>Lamiales</taxon>
        <taxon>Pedaliaceae</taxon>
        <taxon>Sesamum</taxon>
    </lineage>
</organism>
<dbReference type="EMBL" id="JACGWO010000003">
    <property type="protein sequence ID" value="KAK4433544.1"/>
    <property type="molecule type" value="Genomic_DNA"/>
</dbReference>
<proteinExistence type="predicted"/>
<dbReference type="AlphaFoldDB" id="A0AAE1YN83"/>
<protein>
    <submittedName>
        <fullName evidence="1">Uncharacterized protein</fullName>
    </submittedName>
</protein>
<accession>A0AAE1YN83</accession>
<reference evidence="1" key="1">
    <citation type="submission" date="2020-06" db="EMBL/GenBank/DDBJ databases">
        <authorList>
            <person name="Li T."/>
            <person name="Hu X."/>
            <person name="Zhang T."/>
            <person name="Song X."/>
            <person name="Zhang H."/>
            <person name="Dai N."/>
            <person name="Sheng W."/>
            <person name="Hou X."/>
            <person name="Wei L."/>
        </authorList>
    </citation>
    <scope>NUCLEOTIDE SEQUENCE</scope>
    <source>
        <strain evidence="1">3651</strain>
        <tissue evidence="1">Leaf</tissue>
    </source>
</reference>
<evidence type="ECO:0000313" key="1">
    <source>
        <dbReference type="EMBL" id="KAK4433544.1"/>
    </source>
</evidence>
<sequence length="253" mass="28384">MFRPPCVFRNISLRRSLQLKVPYHFASVPRSATSHLPLKGKVLAGQTTVGLTPLHPHGLIQDSDASFEDAIMSICECGKDVVRTSWTRLNPDRRCCGCPGNGWVDPPMCRRSKEVIPGLLTRLSQEDVVKKALVQVQEVEGVVVRLRRFLVVVLIGWFMTAAALEYNTFRTKTSRHRSCDVSAVKPCALAYRHGPDPHWEALRILFGDEPNDNAHLEAADRNISNLHPRHEVIDVEYSYGTNDSSDTSVHNVH</sequence>
<dbReference type="Proteomes" id="UP001293254">
    <property type="component" value="Unassembled WGS sequence"/>
</dbReference>